<organism evidence="7 8">
    <name type="scientific">Adineta steineri</name>
    <dbReference type="NCBI Taxonomy" id="433720"/>
    <lineage>
        <taxon>Eukaryota</taxon>
        <taxon>Metazoa</taxon>
        <taxon>Spiralia</taxon>
        <taxon>Gnathifera</taxon>
        <taxon>Rotifera</taxon>
        <taxon>Eurotatoria</taxon>
        <taxon>Bdelloidea</taxon>
        <taxon>Adinetida</taxon>
        <taxon>Adinetidae</taxon>
        <taxon>Adineta</taxon>
    </lineage>
</organism>
<dbReference type="InterPro" id="IPR000961">
    <property type="entry name" value="AGC-kinase_C"/>
</dbReference>
<dbReference type="GO" id="GO:0004674">
    <property type="term" value="F:protein serine/threonine kinase activity"/>
    <property type="evidence" value="ECO:0007669"/>
    <property type="project" value="UniProtKB-KW"/>
</dbReference>
<keyword evidence="4" id="KW-0418">Kinase</keyword>
<dbReference type="PROSITE" id="PS51285">
    <property type="entry name" value="AGC_KINASE_CTER"/>
    <property type="match status" value="1"/>
</dbReference>
<reference evidence="7" key="1">
    <citation type="submission" date="2021-02" db="EMBL/GenBank/DDBJ databases">
        <authorList>
            <person name="Nowell W R."/>
        </authorList>
    </citation>
    <scope>NUCLEOTIDE SEQUENCE</scope>
</reference>
<protein>
    <recommendedName>
        <fullName evidence="6">AGC-kinase C-terminal domain-containing protein</fullName>
    </recommendedName>
</protein>
<keyword evidence="5" id="KW-0067">ATP-binding</keyword>
<name>A0A819RY94_9BILA</name>
<evidence type="ECO:0000256" key="3">
    <source>
        <dbReference type="ARBA" id="ARBA00022741"/>
    </source>
</evidence>
<comment type="caution">
    <text evidence="7">The sequence shown here is derived from an EMBL/GenBank/DDBJ whole genome shotgun (WGS) entry which is preliminary data.</text>
</comment>
<evidence type="ECO:0000259" key="6">
    <source>
        <dbReference type="PROSITE" id="PS51285"/>
    </source>
</evidence>
<evidence type="ECO:0000256" key="2">
    <source>
        <dbReference type="ARBA" id="ARBA00022679"/>
    </source>
</evidence>
<evidence type="ECO:0000256" key="4">
    <source>
        <dbReference type="ARBA" id="ARBA00022777"/>
    </source>
</evidence>
<keyword evidence="2" id="KW-0808">Transferase</keyword>
<evidence type="ECO:0000313" key="7">
    <source>
        <dbReference type="EMBL" id="CAF4052780.1"/>
    </source>
</evidence>
<keyword evidence="3" id="KW-0547">Nucleotide-binding</keyword>
<evidence type="ECO:0000313" key="8">
    <source>
        <dbReference type="Proteomes" id="UP000663868"/>
    </source>
</evidence>
<sequence>DWLHIFLKKVRAPWVPDIRTNNFPDAEDEEPARSSVNLYEKEFHEF</sequence>
<dbReference type="Proteomes" id="UP000663868">
    <property type="component" value="Unassembled WGS sequence"/>
</dbReference>
<dbReference type="AlphaFoldDB" id="A0A819RY94"/>
<dbReference type="GO" id="GO:0005524">
    <property type="term" value="F:ATP binding"/>
    <property type="evidence" value="ECO:0007669"/>
    <property type="project" value="UniProtKB-KW"/>
</dbReference>
<proteinExistence type="predicted"/>
<evidence type="ECO:0000256" key="1">
    <source>
        <dbReference type="ARBA" id="ARBA00022527"/>
    </source>
</evidence>
<dbReference type="EMBL" id="CAJOBB010003676">
    <property type="protein sequence ID" value="CAF4052780.1"/>
    <property type="molecule type" value="Genomic_DNA"/>
</dbReference>
<accession>A0A819RY94</accession>
<gene>
    <name evidence="7" type="ORF">KXQ929_LOCUS31648</name>
</gene>
<evidence type="ECO:0000256" key="5">
    <source>
        <dbReference type="ARBA" id="ARBA00022840"/>
    </source>
</evidence>
<feature type="non-terminal residue" evidence="7">
    <location>
        <position position="1"/>
    </location>
</feature>
<keyword evidence="1" id="KW-0723">Serine/threonine-protein kinase</keyword>
<feature type="domain" description="AGC-kinase C-terminal" evidence="6">
    <location>
        <begin position="1"/>
        <end position="46"/>
    </location>
</feature>